<dbReference type="InterPro" id="IPR004680">
    <property type="entry name" value="Cit_transptr-like_dom"/>
</dbReference>
<dbReference type="KEGG" id="egd:GS424_001335"/>
<evidence type="ECO:0000256" key="2">
    <source>
        <dbReference type="ARBA" id="ARBA00022448"/>
    </source>
</evidence>
<dbReference type="Pfam" id="PF03600">
    <property type="entry name" value="CitMHS"/>
    <property type="match status" value="1"/>
</dbReference>
<proteinExistence type="predicted"/>
<accession>A0A6L7IRH8</accession>
<keyword evidence="3" id="KW-0812">Transmembrane</keyword>
<dbReference type="GO" id="GO:0055085">
    <property type="term" value="P:transmembrane transport"/>
    <property type="evidence" value="ECO:0007669"/>
    <property type="project" value="InterPro"/>
</dbReference>
<sequence>MTHDPTRPRTINAPQARGVLARRDAVSACARFARTHAVLLVSAAVAAATMLAVPPDAAYLGYFDLKTLACLFGILALVGALRNAGVFEATARALVARFSTCRAAIAAIVGITLVLSMIATNDMALVMMLPLCAATLLKAGWERALPFAFIMQSLAANLGGMIVPFGNPQNLYLFERFSIPLADFLTVMALPFAVSVLLIGVCCVAFAKPAPRVPEARPAQESERELGQDRSAPVDRRRALACGALLALVIASVFRLVPYPVALVAVIAGLFVLDRRALRSVDFGLLLTFACFFVFAGNMARMPAVEEVLSRAMAHNALLASAGASQIISNVPAAVLLSHFTDSYEALLVGVNIGGAGTLVASLASLITFNQYRAVRAAFGRRSELARQTAGGFVARFTAFNLCFLAVLYVVCAFWS</sequence>
<dbReference type="PANTHER" id="PTHR43568">
    <property type="entry name" value="P PROTEIN"/>
    <property type="match status" value="1"/>
</dbReference>
<keyword evidence="5" id="KW-0472">Membrane</keyword>
<evidence type="ECO:0000313" key="8">
    <source>
        <dbReference type="Proteomes" id="UP000478463"/>
    </source>
</evidence>
<dbReference type="InterPro" id="IPR051475">
    <property type="entry name" value="Diverse_Ion_Transporter"/>
</dbReference>
<organism evidence="7 8">
    <name type="scientific">Eggerthella guodeyinii</name>
    <dbReference type="NCBI Taxonomy" id="2690837"/>
    <lineage>
        <taxon>Bacteria</taxon>
        <taxon>Bacillati</taxon>
        <taxon>Actinomycetota</taxon>
        <taxon>Coriobacteriia</taxon>
        <taxon>Eggerthellales</taxon>
        <taxon>Eggerthellaceae</taxon>
        <taxon>Eggerthella</taxon>
    </lineage>
</organism>
<feature type="domain" description="Citrate transporter-like" evidence="6">
    <location>
        <begin position="34"/>
        <end position="339"/>
    </location>
</feature>
<keyword evidence="4" id="KW-1133">Transmembrane helix</keyword>
<evidence type="ECO:0000259" key="6">
    <source>
        <dbReference type="Pfam" id="PF03600"/>
    </source>
</evidence>
<dbReference type="AlphaFoldDB" id="A0A6L7IRH8"/>
<name>A0A6L7IRH8_9ACTN</name>
<evidence type="ECO:0000256" key="4">
    <source>
        <dbReference type="ARBA" id="ARBA00022989"/>
    </source>
</evidence>
<protein>
    <submittedName>
        <fullName evidence="7">Citrate transporter</fullName>
    </submittedName>
</protein>
<evidence type="ECO:0000256" key="3">
    <source>
        <dbReference type="ARBA" id="ARBA00022692"/>
    </source>
</evidence>
<evidence type="ECO:0000256" key="1">
    <source>
        <dbReference type="ARBA" id="ARBA00004141"/>
    </source>
</evidence>
<evidence type="ECO:0000256" key="5">
    <source>
        <dbReference type="ARBA" id="ARBA00023136"/>
    </source>
</evidence>
<comment type="subcellular location">
    <subcellularLocation>
        <location evidence="1">Membrane</location>
        <topology evidence="1">Multi-pass membrane protein</topology>
    </subcellularLocation>
</comment>
<evidence type="ECO:0000313" key="7">
    <source>
        <dbReference type="EMBL" id="QOS68545.1"/>
    </source>
</evidence>
<dbReference type="Proteomes" id="UP000478463">
    <property type="component" value="Chromosome"/>
</dbReference>
<gene>
    <name evidence="7" type="ORF">GS424_001335</name>
</gene>
<dbReference type="PANTHER" id="PTHR43568:SF1">
    <property type="entry name" value="P PROTEIN"/>
    <property type="match status" value="1"/>
</dbReference>
<dbReference type="GO" id="GO:0016020">
    <property type="term" value="C:membrane"/>
    <property type="evidence" value="ECO:0007669"/>
    <property type="project" value="UniProtKB-SubCell"/>
</dbReference>
<keyword evidence="2" id="KW-0813">Transport</keyword>
<dbReference type="EMBL" id="CP063310">
    <property type="protein sequence ID" value="QOS68545.1"/>
    <property type="molecule type" value="Genomic_DNA"/>
</dbReference>
<reference evidence="7 8" key="1">
    <citation type="submission" date="2020-10" db="EMBL/GenBank/DDBJ databases">
        <title>Eggerthella sp. nov., isolated from human feces.</title>
        <authorList>
            <person name="Yajun G."/>
        </authorList>
    </citation>
    <scope>NUCLEOTIDE SEQUENCE [LARGE SCALE GENOMIC DNA]</scope>
    <source>
        <strain evidence="7 8">HF-1101</strain>
    </source>
</reference>